<gene>
    <name evidence="1" type="ORF">AB0L16_27945</name>
</gene>
<proteinExistence type="predicted"/>
<evidence type="ECO:0000313" key="2">
    <source>
        <dbReference type="Proteomes" id="UP001552594"/>
    </source>
</evidence>
<dbReference type="Proteomes" id="UP001552594">
    <property type="component" value="Unassembled WGS sequence"/>
</dbReference>
<dbReference type="RefSeq" id="WP_161968601.1">
    <property type="nucleotide sequence ID" value="NZ_JBFAUK010000029.1"/>
</dbReference>
<sequence length="52" mass="5578">MGNIAGDGHNALLAVDKNGAAWLYKGTGKASSLFKSRVKVGSSGWNQYKYIF</sequence>
<accession>A0ABV3K4W7</accession>
<organism evidence="1 2">
    <name type="scientific">Streptomyces orinoci</name>
    <name type="common">Streptoverticillium orinoci</name>
    <dbReference type="NCBI Taxonomy" id="67339"/>
    <lineage>
        <taxon>Bacteria</taxon>
        <taxon>Bacillati</taxon>
        <taxon>Actinomycetota</taxon>
        <taxon>Actinomycetes</taxon>
        <taxon>Kitasatosporales</taxon>
        <taxon>Streptomycetaceae</taxon>
        <taxon>Streptomyces</taxon>
    </lineage>
</organism>
<name>A0ABV3K4W7_STRON</name>
<evidence type="ECO:0000313" key="1">
    <source>
        <dbReference type="EMBL" id="MEV5510212.1"/>
    </source>
</evidence>
<dbReference type="EMBL" id="JBFAUK010000029">
    <property type="protein sequence ID" value="MEV5510212.1"/>
    <property type="molecule type" value="Genomic_DNA"/>
</dbReference>
<comment type="caution">
    <text evidence="1">The sequence shown here is derived from an EMBL/GenBank/DDBJ whole genome shotgun (WGS) entry which is preliminary data.</text>
</comment>
<dbReference type="Gene3D" id="2.20.25.650">
    <property type="entry name" value="Tachylectin-2-like"/>
    <property type="match status" value="1"/>
</dbReference>
<keyword evidence="2" id="KW-1185">Reference proteome</keyword>
<reference evidence="1 2" key="1">
    <citation type="submission" date="2024-06" db="EMBL/GenBank/DDBJ databases">
        <title>The Natural Products Discovery Center: Release of the First 8490 Sequenced Strains for Exploring Actinobacteria Biosynthetic Diversity.</title>
        <authorList>
            <person name="Kalkreuter E."/>
            <person name="Kautsar S.A."/>
            <person name="Yang D."/>
            <person name="Bader C.D."/>
            <person name="Teijaro C.N."/>
            <person name="Fluegel L."/>
            <person name="Davis C.M."/>
            <person name="Simpson J.R."/>
            <person name="Lauterbach L."/>
            <person name="Steele A.D."/>
            <person name="Gui C."/>
            <person name="Meng S."/>
            <person name="Li G."/>
            <person name="Viehrig K."/>
            <person name="Ye F."/>
            <person name="Su P."/>
            <person name="Kiefer A.F."/>
            <person name="Nichols A."/>
            <person name="Cepeda A.J."/>
            <person name="Yan W."/>
            <person name="Fan B."/>
            <person name="Jiang Y."/>
            <person name="Adhikari A."/>
            <person name="Zheng C.-J."/>
            <person name="Schuster L."/>
            <person name="Cowan T.M."/>
            <person name="Smanski M.J."/>
            <person name="Chevrette M.G."/>
            <person name="De Carvalho L.P.S."/>
            <person name="Shen B."/>
        </authorList>
    </citation>
    <scope>NUCLEOTIDE SEQUENCE [LARGE SCALE GENOMIC DNA]</scope>
    <source>
        <strain evidence="1 2">NPDC052347</strain>
    </source>
</reference>
<protein>
    <submittedName>
        <fullName evidence="1">Uncharacterized protein</fullName>
    </submittedName>
</protein>